<evidence type="ECO:0000313" key="2">
    <source>
        <dbReference type="EMBL" id="CAD7047579.1"/>
    </source>
</evidence>
<reference evidence="2 3" key="1">
    <citation type="submission" date="2020-11" db="EMBL/GenBank/DDBJ databases">
        <authorList>
            <person name="Lassalle F."/>
        </authorList>
    </citation>
    <scope>NUCLEOTIDE SEQUENCE [LARGE SCALE GENOMIC DNA]</scope>
    <source>
        <strain evidence="2 3">AB21</strain>
    </source>
</reference>
<dbReference type="EMBL" id="CABFWE030000011">
    <property type="protein sequence ID" value="CAD7047579.1"/>
    <property type="molecule type" value="Genomic_DNA"/>
</dbReference>
<evidence type="ECO:0000256" key="1">
    <source>
        <dbReference type="SAM" id="MobiDB-lite"/>
    </source>
</evidence>
<dbReference type="Proteomes" id="UP000601041">
    <property type="component" value="Unassembled WGS sequence"/>
</dbReference>
<sequence>MVSHRASFRNHTASPSPHRQPAADLPSLLERLRPATGEAGNRTQTAFGWESRVQCSESKGRNPESNLSDSESPQGKLRRPTSICRQRVLSCQRRISLHVRRRWFESSGRSYTFAGWLGGGGSGARKVHQGNPRDRPSSVADQRLGMRHPSALYNQRPHLLAIKHRMLIQLAGDIQESSFVREYGRRRLYLCLLDRRVLQSARAGSSASPRLARERIGRGLSATSGASRANGRSTRFLNIIMTGCRPARSSADLRTDQLHE</sequence>
<gene>
    <name evidence="2" type="ORF">RHAB21_03800</name>
</gene>
<feature type="compositionally biased region" description="Polar residues" evidence="1">
    <location>
        <begin position="53"/>
        <end position="73"/>
    </location>
</feature>
<protein>
    <submittedName>
        <fullName evidence="2">Uncharacterized protein</fullName>
    </submittedName>
</protein>
<keyword evidence="3" id="KW-1185">Reference proteome</keyword>
<evidence type="ECO:0000313" key="3">
    <source>
        <dbReference type="Proteomes" id="UP000601041"/>
    </source>
</evidence>
<accession>A0ABN7JW83</accession>
<feature type="region of interest" description="Disordered" evidence="1">
    <location>
        <begin position="122"/>
        <end position="141"/>
    </location>
</feature>
<feature type="region of interest" description="Disordered" evidence="1">
    <location>
        <begin position="37"/>
        <end position="81"/>
    </location>
</feature>
<name>A0ABN7JW83_9HYPH</name>
<feature type="region of interest" description="Disordered" evidence="1">
    <location>
        <begin position="1"/>
        <end position="22"/>
    </location>
</feature>
<organism evidence="2 3">
    <name type="scientific">Pseudorhizobium halotolerans</name>
    <dbReference type="NCBI Taxonomy" id="1233081"/>
    <lineage>
        <taxon>Bacteria</taxon>
        <taxon>Pseudomonadati</taxon>
        <taxon>Pseudomonadota</taxon>
        <taxon>Alphaproteobacteria</taxon>
        <taxon>Hyphomicrobiales</taxon>
        <taxon>Rhizobiaceae</taxon>
        <taxon>Rhizobium/Agrobacterium group</taxon>
        <taxon>Pseudorhizobium</taxon>
    </lineage>
</organism>
<comment type="caution">
    <text evidence="2">The sequence shown here is derived from an EMBL/GenBank/DDBJ whole genome shotgun (WGS) entry which is preliminary data.</text>
</comment>
<proteinExistence type="predicted"/>